<dbReference type="SUPFAM" id="SSF53850">
    <property type="entry name" value="Periplasmic binding protein-like II"/>
    <property type="match status" value="1"/>
</dbReference>
<proteinExistence type="predicted"/>
<sequence length="299" mass="31194">MQLRNLRGLARCAPLALGLLLALALAPGARAGEPLRLAMVGGIQLSGVGERLRARLEAATGVRLELVAVANKEAIVPRFVRGEAELLLIHGGSETFALQAAGLGGRMQVWGFNEHMLVGPAEDPAGVRGVADGAEAVRRIAAARAPFVAFRDAGSHEIVQRLWKQAGIRPAADWVLPDEGERPQQILAQAARQRAYVVVGGIPAAFGKLHGEGLEILLRGDRRMRRAYVALEPGPAHPASAAAREGARRVVDYLVSPAGQADLAAADAEAGGPWIYGLAEAPPALSAGRGAASPASPRH</sequence>
<protein>
    <submittedName>
        <fullName evidence="1">ABC type tungstate transporter, permease component</fullName>
    </submittedName>
</protein>
<dbReference type="EMBL" id="CP010415">
    <property type="protein sequence ID" value="AJE23315.1"/>
    <property type="molecule type" value="Genomic_DNA"/>
</dbReference>
<reference evidence="1 2" key="1">
    <citation type="journal article" date="2015" name="PLoS ONE">
        <title>Azotobacter Genomes: The Genome of Azotobacter chroococcum NCIMB 8003 (ATCC 4412).</title>
        <authorList>
            <person name="Robson R.L."/>
            <person name="Jones R."/>
            <person name="Robson R.M."/>
            <person name="Schwartz A."/>
            <person name="Richardson T.H."/>
        </authorList>
    </citation>
    <scope>NUCLEOTIDE SEQUENCE [LARGE SCALE GENOMIC DNA]</scope>
    <source>
        <strain evidence="1 2">NCIMB 8003</strain>
    </source>
</reference>
<dbReference type="RefSeq" id="WP_039806951.1">
    <property type="nucleotide sequence ID" value="NZ_CP010415.1"/>
</dbReference>
<dbReference type="KEGG" id="acx:Achr_39290"/>
<dbReference type="STRING" id="1328314.Achr_39290"/>
<dbReference type="HOGENOM" id="CLU_851628_0_0_6"/>
<evidence type="ECO:0000313" key="2">
    <source>
        <dbReference type="Proteomes" id="UP000068210"/>
    </source>
</evidence>
<organism evidence="1 2">
    <name type="scientific">Azotobacter chroococcum NCIMB 8003</name>
    <dbReference type="NCBI Taxonomy" id="1328314"/>
    <lineage>
        <taxon>Bacteria</taxon>
        <taxon>Pseudomonadati</taxon>
        <taxon>Pseudomonadota</taxon>
        <taxon>Gammaproteobacteria</taxon>
        <taxon>Pseudomonadales</taxon>
        <taxon>Pseudomonadaceae</taxon>
        <taxon>Azotobacter</taxon>
    </lineage>
</organism>
<dbReference type="AlphaFoldDB" id="A0A0C4WU53"/>
<dbReference type="Gene3D" id="3.40.190.10">
    <property type="entry name" value="Periplasmic binding protein-like II"/>
    <property type="match status" value="2"/>
</dbReference>
<keyword evidence="2" id="KW-1185">Reference proteome</keyword>
<dbReference type="Proteomes" id="UP000068210">
    <property type="component" value="Chromosome"/>
</dbReference>
<dbReference type="InterPro" id="IPR052738">
    <property type="entry name" value="ABC-Tungstate_binding"/>
</dbReference>
<evidence type="ECO:0000313" key="1">
    <source>
        <dbReference type="EMBL" id="AJE23315.1"/>
    </source>
</evidence>
<gene>
    <name evidence="1" type="ORF">Achr_39290</name>
</gene>
<accession>A0A0C4WU53</accession>
<dbReference type="PANTHER" id="PTHR37945:SF1">
    <property type="entry name" value="EXTRACELLULAR TUNGSTATE BINDING PROTEIN"/>
    <property type="match status" value="1"/>
</dbReference>
<name>A0A0C4WU53_9GAMM</name>
<dbReference type="PANTHER" id="PTHR37945">
    <property type="entry name" value="EXTRACELLULAR TUNGSTATE BINDING PROTEIN"/>
    <property type="match status" value="1"/>
</dbReference>